<feature type="compositionally biased region" description="Basic and acidic residues" evidence="2">
    <location>
        <begin position="40"/>
        <end position="52"/>
    </location>
</feature>
<accession>A0ABW5LCY8</accession>
<evidence type="ECO:0000256" key="2">
    <source>
        <dbReference type="SAM" id="MobiDB-lite"/>
    </source>
</evidence>
<gene>
    <name evidence="3" type="ORF">ACFSR1_02730</name>
</gene>
<organism evidence="3 4">
    <name type="scientific">Aquimarina rubra</name>
    <dbReference type="NCBI Taxonomy" id="1920033"/>
    <lineage>
        <taxon>Bacteria</taxon>
        <taxon>Pseudomonadati</taxon>
        <taxon>Bacteroidota</taxon>
        <taxon>Flavobacteriia</taxon>
        <taxon>Flavobacteriales</taxon>
        <taxon>Flavobacteriaceae</taxon>
        <taxon>Aquimarina</taxon>
    </lineage>
</organism>
<feature type="compositionally biased region" description="Basic and acidic residues" evidence="2">
    <location>
        <begin position="100"/>
        <end position="112"/>
    </location>
</feature>
<dbReference type="Proteomes" id="UP001597319">
    <property type="component" value="Unassembled WGS sequence"/>
</dbReference>
<evidence type="ECO:0000256" key="1">
    <source>
        <dbReference type="SAM" id="Coils"/>
    </source>
</evidence>
<keyword evidence="4" id="KW-1185">Reference proteome</keyword>
<protein>
    <submittedName>
        <fullName evidence="3">DUF349 domain-containing protein</fullName>
    </submittedName>
</protein>
<feature type="compositionally biased region" description="Basic and acidic residues" evidence="2">
    <location>
        <begin position="14"/>
        <end position="26"/>
    </location>
</feature>
<dbReference type="Pfam" id="PF03993">
    <property type="entry name" value="DUF349"/>
    <property type="match status" value="5"/>
</dbReference>
<keyword evidence="1" id="KW-0175">Coiled coil</keyword>
<name>A0ABW5LCY8_9FLAO</name>
<feature type="compositionally biased region" description="Basic and acidic residues" evidence="2">
    <location>
        <begin position="77"/>
        <end position="91"/>
    </location>
</feature>
<comment type="caution">
    <text evidence="3">The sequence shown here is derived from an EMBL/GenBank/DDBJ whole genome shotgun (WGS) entry which is preliminary data.</text>
</comment>
<feature type="coiled-coil region" evidence="1">
    <location>
        <begin position="595"/>
        <end position="686"/>
    </location>
</feature>
<evidence type="ECO:0000313" key="4">
    <source>
        <dbReference type="Proteomes" id="UP001597319"/>
    </source>
</evidence>
<sequence>MSTHDNLPEADGNEENKTKTLEKKTENPISEVQEPDSEASESKDAISDKNADVEVSPVEDSIPSEEPVVNEDTPNTEVEKESSEADAKPDDEIQSEMDDAVAKDSEDTSKLERHDIEKKDYHAMSKEELIAELRHLIKNEKILAIKEHVEEIKTEFNDKFNEEVEQKKDEFLADGGDIIDFYYSTPLKKQFNSVYFDYKEKRSAYYQNLKKDLQANLQKRLDIIEELKGLLNVEENINTTYNHFKEIKERWHNAGPIPRDKYNTVWNTYHHHTENFYDFLHLNRDFRDLDFKHNLDQKLKIIERATELAQETDVNRAFRELQILHKMWKEDLGPVAKEYREPIWEKFSALTKQIHENRQEFFKVQDKVYEKNLEVKQGIITKIIEVTSDHPKNHGGWQQKIKEIEALREDFFKAGKVPSSANEETWSQFKSAVRDFNRNKNAFYKSLKKDQFENLNKKMELIKIAEDNKDSDDFSIATPLMKKIQADWKKIGHVPRKDSDRIWKRFKDACNYYFDRIHAEKNEINKEETEAYEKKLAHIESLKNLKLSGVPENDLATIKENINAWKALGRVPYKKRNIESDYNKILDSLFEQLNLSRQETEMIKYENKLNSLANQSDDRALRNEQNFIRKKIEEVHNEIRQLENNLQFFKHTDDDNPMVIEVRKNIGKHRENLEVWKNKLKKIKEL</sequence>
<evidence type="ECO:0000313" key="3">
    <source>
        <dbReference type="EMBL" id="MFD2561568.1"/>
    </source>
</evidence>
<dbReference type="InterPro" id="IPR007139">
    <property type="entry name" value="DUF349"/>
</dbReference>
<reference evidence="4" key="1">
    <citation type="journal article" date="2019" name="Int. J. Syst. Evol. Microbiol.">
        <title>The Global Catalogue of Microorganisms (GCM) 10K type strain sequencing project: providing services to taxonomists for standard genome sequencing and annotation.</title>
        <authorList>
            <consortium name="The Broad Institute Genomics Platform"/>
            <consortium name="The Broad Institute Genome Sequencing Center for Infectious Disease"/>
            <person name="Wu L."/>
            <person name="Ma J."/>
        </authorList>
    </citation>
    <scope>NUCLEOTIDE SEQUENCE [LARGE SCALE GENOMIC DNA]</scope>
    <source>
        <strain evidence="4">KCTC 52274</strain>
    </source>
</reference>
<dbReference type="RefSeq" id="WP_378289375.1">
    <property type="nucleotide sequence ID" value="NZ_JBHULE010000002.1"/>
</dbReference>
<proteinExistence type="predicted"/>
<dbReference type="EMBL" id="JBHULE010000002">
    <property type="protein sequence ID" value="MFD2561568.1"/>
    <property type="molecule type" value="Genomic_DNA"/>
</dbReference>
<feature type="region of interest" description="Disordered" evidence="2">
    <location>
        <begin position="1"/>
        <end position="112"/>
    </location>
</feature>